<dbReference type="Proteomes" id="UP000032160">
    <property type="component" value="Chromosome I"/>
</dbReference>
<protein>
    <submittedName>
        <fullName evidence="2">Putative Isoquinoline 1-oxidoreductase subunit,Mll3835 protein</fullName>
    </submittedName>
</protein>
<dbReference type="KEGG" id="pect:BN1012_Phect1500"/>
<dbReference type="EMBL" id="HG966617">
    <property type="protein sequence ID" value="CDO59714.1"/>
    <property type="molecule type" value="Genomic_DNA"/>
</dbReference>
<dbReference type="STRING" id="1458461.BN1012_Phect1500"/>
<gene>
    <name evidence="2" type="ORF">BN1012_Phect1500</name>
</gene>
<dbReference type="AlphaFoldDB" id="X5MFC5"/>
<keyword evidence="3" id="KW-1185">Reference proteome</keyword>
<dbReference type="SUPFAM" id="SSF48695">
    <property type="entry name" value="Multiheme cytochromes"/>
    <property type="match status" value="1"/>
</dbReference>
<organism evidence="2 3">
    <name type="scientific">Candidatus Phaeomarinibacter ectocarpi</name>
    <dbReference type="NCBI Taxonomy" id="1458461"/>
    <lineage>
        <taxon>Bacteria</taxon>
        <taxon>Pseudomonadati</taxon>
        <taxon>Pseudomonadota</taxon>
        <taxon>Alphaproteobacteria</taxon>
        <taxon>Hyphomicrobiales</taxon>
        <taxon>Parvibaculaceae</taxon>
        <taxon>Candidatus Phaeomarinibacter</taxon>
    </lineage>
</organism>
<reference evidence="2 3" key="1">
    <citation type="journal article" date="2014" name="Front. Genet.">
        <title>Genome and metabolic network of "Candidatus Phaeomarinobacter ectocarpi" Ec32, a new candidate genus of Alphaproteobacteria frequently associated with brown algae.</title>
        <authorList>
            <person name="Dittami S.M."/>
            <person name="Barbeyron T."/>
            <person name="Boyen C."/>
            <person name="Cambefort J."/>
            <person name="Collet G."/>
            <person name="Delage L."/>
            <person name="Gobet A."/>
            <person name="Groisillier A."/>
            <person name="Leblanc C."/>
            <person name="Michel G."/>
            <person name="Scornet D."/>
            <person name="Siegel A."/>
            <person name="Tapia J.E."/>
            <person name="Tonon T."/>
        </authorList>
    </citation>
    <scope>NUCLEOTIDE SEQUENCE [LARGE SCALE GENOMIC DNA]</scope>
    <source>
        <strain evidence="2 3">Ec32</strain>
    </source>
</reference>
<evidence type="ECO:0000313" key="3">
    <source>
        <dbReference type="Proteomes" id="UP000032160"/>
    </source>
</evidence>
<dbReference type="Gene3D" id="1.10.1130.10">
    <property type="entry name" value="Flavocytochrome C3, Chain A"/>
    <property type="match status" value="1"/>
</dbReference>
<evidence type="ECO:0000256" key="1">
    <source>
        <dbReference type="SAM" id="SignalP"/>
    </source>
</evidence>
<dbReference type="PATRIC" id="fig|1458461.3.peg.1499"/>
<dbReference type="HOGENOM" id="CLU_097425_0_0_5"/>
<keyword evidence="1" id="KW-0732">Signal</keyword>
<dbReference type="InterPro" id="IPR036280">
    <property type="entry name" value="Multihaem_cyt_sf"/>
</dbReference>
<sequence length="201" mass="21421">MLRVLTFVAVLSVGAFAMLTATMSGAQTQASEAEGLAAWDKAYEVFSHPRCVNCHVPDDNKPRWSGPSYGTKGPYHGMSIVADDTRKRAAGLPCSACHTKQNLPFPGGAPGAPHWALAPVEMVWWEKSSAEICEQIKDPERNGGRTVEEVADHVGNDELVAWGWSPGPGREPAPHSANETVAFLLEWQSAGAPCPSSAAAE</sequence>
<feature type="chain" id="PRO_5004960033" evidence="1">
    <location>
        <begin position="27"/>
        <end position="201"/>
    </location>
</feature>
<feature type="signal peptide" evidence="1">
    <location>
        <begin position="1"/>
        <end position="26"/>
    </location>
</feature>
<name>X5MFC5_9HYPH</name>
<accession>X5MFC5</accession>
<evidence type="ECO:0000313" key="2">
    <source>
        <dbReference type="EMBL" id="CDO59714.1"/>
    </source>
</evidence>
<proteinExistence type="predicted"/>
<dbReference type="RefSeq" id="WP_043950284.1">
    <property type="nucleotide sequence ID" value="NZ_HG966617.1"/>
</dbReference>